<dbReference type="PANTHER" id="PTHR37468">
    <property type="entry name" value="SULFATE TRANSPORTER CYSZ"/>
    <property type="match status" value="1"/>
</dbReference>
<proteinExistence type="predicted"/>
<keyword evidence="4" id="KW-0997">Cell inner membrane</keyword>
<keyword evidence="3" id="KW-1003">Cell membrane</keyword>
<name>A0ABU2H5T7_9ACTN</name>
<evidence type="ECO:0000256" key="2">
    <source>
        <dbReference type="ARBA" id="ARBA00022448"/>
    </source>
</evidence>
<evidence type="ECO:0000256" key="1">
    <source>
        <dbReference type="ARBA" id="ARBA00004141"/>
    </source>
</evidence>
<protein>
    <submittedName>
        <fullName evidence="11">EI24 domain-containing protein</fullName>
    </submittedName>
</protein>
<evidence type="ECO:0000256" key="7">
    <source>
        <dbReference type="ARBA" id="ARBA00022989"/>
    </source>
</evidence>
<feature type="transmembrane region" description="Helical" evidence="10">
    <location>
        <begin position="212"/>
        <end position="237"/>
    </location>
</feature>
<feature type="transmembrane region" description="Helical" evidence="10">
    <location>
        <begin position="74"/>
        <end position="103"/>
    </location>
</feature>
<keyword evidence="9 10" id="KW-0472">Membrane</keyword>
<feature type="transmembrane region" description="Helical" evidence="10">
    <location>
        <begin position="28"/>
        <end position="54"/>
    </location>
</feature>
<keyword evidence="5" id="KW-0028">Amino-acid biosynthesis</keyword>
<dbReference type="RefSeq" id="WP_310912222.1">
    <property type="nucleotide sequence ID" value="NZ_JAVLVT010000004.1"/>
</dbReference>
<keyword evidence="8" id="KW-0764">Sulfate transport</keyword>
<evidence type="ECO:0000256" key="9">
    <source>
        <dbReference type="ARBA" id="ARBA00023136"/>
    </source>
</evidence>
<keyword evidence="12" id="KW-1185">Reference proteome</keyword>
<evidence type="ECO:0000256" key="3">
    <source>
        <dbReference type="ARBA" id="ARBA00022475"/>
    </source>
</evidence>
<evidence type="ECO:0000313" key="12">
    <source>
        <dbReference type="Proteomes" id="UP001250214"/>
    </source>
</evidence>
<evidence type="ECO:0000256" key="8">
    <source>
        <dbReference type="ARBA" id="ARBA00023032"/>
    </source>
</evidence>
<evidence type="ECO:0000256" key="5">
    <source>
        <dbReference type="ARBA" id="ARBA00022605"/>
    </source>
</evidence>
<dbReference type="InterPro" id="IPR059112">
    <property type="entry name" value="CysZ/EI24"/>
</dbReference>
<evidence type="ECO:0000256" key="6">
    <source>
        <dbReference type="ARBA" id="ARBA00022692"/>
    </source>
</evidence>
<evidence type="ECO:0000256" key="10">
    <source>
        <dbReference type="SAM" id="Phobius"/>
    </source>
</evidence>
<feature type="transmembrane region" description="Helical" evidence="10">
    <location>
        <begin position="171"/>
        <end position="191"/>
    </location>
</feature>
<organism evidence="11 12">
    <name type="scientific">Lipingzhangella rawalii</name>
    <dbReference type="NCBI Taxonomy" id="2055835"/>
    <lineage>
        <taxon>Bacteria</taxon>
        <taxon>Bacillati</taxon>
        <taxon>Actinomycetota</taxon>
        <taxon>Actinomycetes</taxon>
        <taxon>Streptosporangiales</taxon>
        <taxon>Nocardiopsidaceae</taxon>
        <taxon>Lipingzhangella</taxon>
    </lineage>
</organism>
<evidence type="ECO:0000313" key="11">
    <source>
        <dbReference type="EMBL" id="MDS1270671.1"/>
    </source>
</evidence>
<dbReference type="InterPro" id="IPR050480">
    <property type="entry name" value="CysZ-like"/>
</dbReference>
<accession>A0ABU2H5T7</accession>
<keyword evidence="7 10" id="KW-1133">Transmembrane helix</keyword>
<evidence type="ECO:0000256" key="4">
    <source>
        <dbReference type="ARBA" id="ARBA00022519"/>
    </source>
</evidence>
<keyword evidence="6 10" id="KW-0812">Transmembrane</keyword>
<gene>
    <name evidence="11" type="ORF">RIF23_10205</name>
</gene>
<feature type="transmembrane region" description="Helical" evidence="10">
    <location>
        <begin position="142"/>
        <end position="165"/>
    </location>
</feature>
<comment type="caution">
    <text evidence="11">The sequence shown here is derived from an EMBL/GenBank/DDBJ whole genome shotgun (WGS) entry which is preliminary data.</text>
</comment>
<dbReference type="Pfam" id="PF07264">
    <property type="entry name" value="EI24"/>
    <property type="match status" value="1"/>
</dbReference>
<dbReference type="EMBL" id="JAVLVT010000004">
    <property type="protein sequence ID" value="MDS1270671.1"/>
    <property type="molecule type" value="Genomic_DNA"/>
</dbReference>
<reference evidence="12" key="1">
    <citation type="submission" date="2023-07" db="EMBL/GenBank/DDBJ databases">
        <title>Novel species in the genus Lipingzhangella isolated from Sambhar Salt Lake.</title>
        <authorList>
            <person name="Jiya N."/>
            <person name="Kajale S."/>
            <person name="Sharma A."/>
        </authorList>
    </citation>
    <scope>NUCLEOTIDE SEQUENCE [LARGE SCALE GENOMIC DNA]</scope>
    <source>
        <strain evidence="12">LS1_29</strain>
    </source>
</reference>
<dbReference type="PANTHER" id="PTHR37468:SF1">
    <property type="entry name" value="SULFATE TRANSPORTER CYSZ"/>
    <property type="match status" value="1"/>
</dbReference>
<keyword evidence="2" id="KW-0813">Transport</keyword>
<dbReference type="Proteomes" id="UP001250214">
    <property type="component" value="Unassembled WGS sequence"/>
</dbReference>
<comment type="subcellular location">
    <subcellularLocation>
        <location evidence="1">Membrane</location>
        <topology evidence="1">Multi-pass membrane protein</topology>
    </subcellularLocation>
</comment>
<sequence>MFAALGSALGGATLLFRGAGVLVRRPRLFLLGAVPPLITTALFLAALVTLLVTLDSLVVAVTPFADNWGETWQLVTRIALAVAMVGGAVLLLVVAFTAVTLALGSPIYDRIAEEVDAEHGDVPEANHEGRLRSVVRGVRQSLATVLVSLLITVAVLLIGFVPLVGTAAAPVLSALLGGWVLAVELLGPACDRRGRLQLADRIGLMRRDRARVLGFAVPAFALLAVPFLAIVVFPAAAAGGSLLARDLVATPGGSSS</sequence>